<dbReference type="AlphaFoldDB" id="A0AAW2U427"/>
<gene>
    <name evidence="2" type="ORF">Slati_3802800</name>
</gene>
<reference evidence="2" key="1">
    <citation type="submission" date="2020-06" db="EMBL/GenBank/DDBJ databases">
        <authorList>
            <person name="Li T."/>
            <person name="Hu X."/>
            <person name="Zhang T."/>
            <person name="Song X."/>
            <person name="Zhang H."/>
            <person name="Dai N."/>
            <person name="Sheng W."/>
            <person name="Hou X."/>
            <person name="Wei L."/>
        </authorList>
    </citation>
    <scope>NUCLEOTIDE SEQUENCE</scope>
    <source>
        <strain evidence="2">KEN1</strain>
        <tissue evidence="2">Leaf</tissue>
    </source>
</reference>
<reference evidence="2" key="2">
    <citation type="journal article" date="2024" name="Plant">
        <title>Genomic evolution and insights into agronomic trait innovations of Sesamum species.</title>
        <authorList>
            <person name="Miao H."/>
            <person name="Wang L."/>
            <person name="Qu L."/>
            <person name="Liu H."/>
            <person name="Sun Y."/>
            <person name="Le M."/>
            <person name="Wang Q."/>
            <person name="Wei S."/>
            <person name="Zheng Y."/>
            <person name="Lin W."/>
            <person name="Duan Y."/>
            <person name="Cao H."/>
            <person name="Xiong S."/>
            <person name="Wang X."/>
            <person name="Wei L."/>
            <person name="Li C."/>
            <person name="Ma Q."/>
            <person name="Ju M."/>
            <person name="Zhao R."/>
            <person name="Li G."/>
            <person name="Mu C."/>
            <person name="Tian Q."/>
            <person name="Mei H."/>
            <person name="Zhang T."/>
            <person name="Gao T."/>
            <person name="Zhang H."/>
        </authorList>
    </citation>
    <scope>NUCLEOTIDE SEQUENCE</scope>
    <source>
        <strain evidence="2">KEN1</strain>
    </source>
</reference>
<accession>A0AAW2U427</accession>
<organism evidence="2">
    <name type="scientific">Sesamum latifolium</name>
    <dbReference type="NCBI Taxonomy" id="2727402"/>
    <lineage>
        <taxon>Eukaryota</taxon>
        <taxon>Viridiplantae</taxon>
        <taxon>Streptophyta</taxon>
        <taxon>Embryophyta</taxon>
        <taxon>Tracheophyta</taxon>
        <taxon>Spermatophyta</taxon>
        <taxon>Magnoliopsida</taxon>
        <taxon>eudicotyledons</taxon>
        <taxon>Gunneridae</taxon>
        <taxon>Pentapetalae</taxon>
        <taxon>asterids</taxon>
        <taxon>lamiids</taxon>
        <taxon>Lamiales</taxon>
        <taxon>Pedaliaceae</taxon>
        <taxon>Sesamum</taxon>
    </lineage>
</organism>
<evidence type="ECO:0000313" key="2">
    <source>
        <dbReference type="EMBL" id="KAL0412131.1"/>
    </source>
</evidence>
<feature type="region of interest" description="Disordered" evidence="1">
    <location>
        <begin position="27"/>
        <end position="50"/>
    </location>
</feature>
<feature type="compositionally biased region" description="Low complexity" evidence="1">
    <location>
        <begin position="27"/>
        <end position="40"/>
    </location>
</feature>
<protein>
    <submittedName>
        <fullName evidence="2">Uncharacterized protein</fullName>
    </submittedName>
</protein>
<comment type="caution">
    <text evidence="2">The sequence shown here is derived from an EMBL/GenBank/DDBJ whole genome shotgun (WGS) entry which is preliminary data.</text>
</comment>
<dbReference type="EMBL" id="JACGWN010000013">
    <property type="protein sequence ID" value="KAL0412131.1"/>
    <property type="molecule type" value="Genomic_DNA"/>
</dbReference>
<proteinExistence type="predicted"/>
<evidence type="ECO:0000256" key="1">
    <source>
        <dbReference type="SAM" id="MobiDB-lite"/>
    </source>
</evidence>
<name>A0AAW2U427_9LAMI</name>
<sequence length="67" mass="6746">MTESSSVQSHGVKILSLVEKGKEKAVAATASAEGAPAAPEGKGKGKVGGSERLKANDICMHCQGKGH</sequence>